<evidence type="ECO:0000313" key="1">
    <source>
        <dbReference type="EMBL" id="OLQ13075.1"/>
    </source>
</evidence>
<dbReference type="Proteomes" id="UP000186817">
    <property type="component" value="Unassembled WGS sequence"/>
</dbReference>
<reference evidence="1 2" key="1">
    <citation type="submission" date="2016-02" db="EMBL/GenBank/DDBJ databases">
        <title>Genome analysis of coral dinoflagellate symbionts highlights evolutionary adaptations to a symbiotic lifestyle.</title>
        <authorList>
            <person name="Aranda M."/>
            <person name="Li Y."/>
            <person name="Liew Y.J."/>
            <person name="Baumgarten S."/>
            <person name="Simakov O."/>
            <person name="Wilson M."/>
            <person name="Piel J."/>
            <person name="Ashoor H."/>
            <person name="Bougouffa S."/>
            <person name="Bajic V.B."/>
            <person name="Ryu T."/>
            <person name="Ravasi T."/>
            <person name="Bayer T."/>
            <person name="Micklem G."/>
            <person name="Kim H."/>
            <person name="Bhak J."/>
            <person name="Lajeunesse T.C."/>
            <person name="Voolstra C.R."/>
        </authorList>
    </citation>
    <scope>NUCLEOTIDE SEQUENCE [LARGE SCALE GENOMIC DNA]</scope>
    <source>
        <strain evidence="1 2">CCMP2467</strain>
    </source>
</reference>
<accession>A0A1Q9F081</accession>
<dbReference type="InterPro" id="IPR023214">
    <property type="entry name" value="HAD_sf"/>
</dbReference>
<proteinExistence type="predicted"/>
<dbReference type="InterPro" id="IPR036412">
    <property type="entry name" value="HAD-like_sf"/>
</dbReference>
<comment type="caution">
    <text evidence="1">The sequence shown here is derived from an EMBL/GenBank/DDBJ whole genome shotgun (WGS) entry which is preliminary data.</text>
</comment>
<sequence length="159" mass="16872">MLLVGVNPEEIIELLVLDMQALNAFLAARGDVEQHLFEVTNGNAELSLHAPRLSELLDFQVLHVGDSLADDVLGAKRAVHLRRGTAKDAAQAASAAPDATIASLSELPALLTSWNEVAEGDESALSSHGVRKKRLEAGILFRISGFFGSRASCRTTAAS</sequence>
<evidence type="ECO:0000313" key="2">
    <source>
        <dbReference type="Proteomes" id="UP000186817"/>
    </source>
</evidence>
<dbReference type="SUPFAM" id="SSF56784">
    <property type="entry name" value="HAD-like"/>
    <property type="match status" value="1"/>
</dbReference>
<protein>
    <submittedName>
        <fullName evidence="1">Uncharacterized protein</fullName>
    </submittedName>
</protein>
<dbReference type="OrthoDB" id="247245at2759"/>
<dbReference type="Gene3D" id="3.40.50.1000">
    <property type="entry name" value="HAD superfamily/HAD-like"/>
    <property type="match status" value="1"/>
</dbReference>
<dbReference type="EMBL" id="LSRX01000033">
    <property type="protein sequence ID" value="OLQ13075.1"/>
    <property type="molecule type" value="Genomic_DNA"/>
</dbReference>
<dbReference type="AlphaFoldDB" id="A0A1Q9F081"/>
<keyword evidence="2" id="KW-1185">Reference proteome</keyword>
<gene>
    <name evidence="1" type="ORF">AK812_SmicGene2985</name>
</gene>
<organism evidence="1 2">
    <name type="scientific">Symbiodinium microadriaticum</name>
    <name type="common">Dinoflagellate</name>
    <name type="synonym">Zooxanthella microadriatica</name>
    <dbReference type="NCBI Taxonomy" id="2951"/>
    <lineage>
        <taxon>Eukaryota</taxon>
        <taxon>Sar</taxon>
        <taxon>Alveolata</taxon>
        <taxon>Dinophyceae</taxon>
        <taxon>Suessiales</taxon>
        <taxon>Symbiodiniaceae</taxon>
        <taxon>Symbiodinium</taxon>
    </lineage>
</organism>
<name>A0A1Q9F081_SYMMI</name>